<evidence type="ECO:0000313" key="1">
    <source>
        <dbReference type="EMBL" id="RIA83192.1"/>
    </source>
</evidence>
<name>A0A397SCH0_9GLOM</name>
<dbReference type="AlphaFoldDB" id="A0A397SCH0"/>
<comment type="caution">
    <text evidence="1">The sequence shown here is derived from an EMBL/GenBank/DDBJ whole genome shotgun (WGS) entry which is preliminary data.</text>
</comment>
<sequence length="94" mass="11313">MSFQNNLLNKEPFNCEEYVRIRLKQLKFNKYHDIVFKRIKKYPTQFDNDDAIYGISQKPDTKDYIMNNFVNGISGNQIIDDFIQEKQLKFKIVI</sequence>
<keyword evidence="2" id="KW-1185">Reference proteome</keyword>
<organism evidence="1 2">
    <name type="scientific">Glomus cerebriforme</name>
    <dbReference type="NCBI Taxonomy" id="658196"/>
    <lineage>
        <taxon>Eukaryota</taxon>
        <taxon>Fungi</taxon>
        <taxon>Fungi incertae sedis</taxon>
        <taxon>Mucoromycota</taxon>
        <taxon>Glomeromycotina</taxon>
        <taxon>Glomeromycetes</taxon>
        <taxon>Glomerales</taxon>
        <taxon>Glomeraceae</taxon>
        <taxon>Glomus</taxon>
    </lineage>
</organism>
<proteinExistence type="predicted"/>
<dbReference type="EMBL" id="QKYT01000591">
    <property type="protein sequence ID" value="RIA83192.1"/>
    <property type="molecule type" value="Genomic_DNA"/>
</dbReference>
<gene>
    <name evidence="1" type="ORF">C1645_834169</name>
</gene>
<evidence type="ECO:0000313" key="2">
    <source>
        <dbReference type="Proteomes" id="UP000265703"/>
    </source>
</evidence>
<dbReference type="Proteomes" id="UP000265703">
    <property type="component" value="Unassembled WGS sequence"/>
</dbReference>
<accession>A0A397SCH0</accession>
<reference evidence="1 2" key="1">
    <citation type="submission" date="2018-06" db="EMBL/GenBank/DDBJ databases">
        <title>Comparative genomics reveals the genomic features of Rhizophagus irregularis, R. cerebriforme, R. diaphanum and Gigaspora rosea, and their symbiotic lifestyle signature.</title>
        <authorList>
            <person name="Morin E."/>
            <person name="San Clemente H."/>
            <person name="Chen E.C.H."/>
            <person name="De La Providencia I."/>
            <person name="Hainaut M."/>
            <person name="Kuo A."/>
            <person name="Kohler A."/>
            <person name="Murat C."/>
            <person name="Tang N."/>
            <person name="Roy S."/>
            <person name="Loubradou J."/>
            <person name="Henrissat B."/>
            <person name="Grigoriev I.V."/>
            <person name="Corradi N."/>
            <person name="Roux C."/>
            <person name="Martin F.M."/>
        </authorList>
    </citation>
    <scope>NUCLEOTIDE SEQUENCE [LARGE SCALE GENOMIC DNA]</scope>
    <source>
        <strain evidence="1 2">DAOM 227022</strain>
    </source>
</reference>
<protein>
    <submittedName>
        <fullName evidence="1">Uncharacterized protein</fullName>
    </submittedName>
</protein>